<evidence type="ECO:0000313" key="2">
    <source>
        <dbReference type="Proteomes" id="UP000539957"/>
    </source>
</evidence>
<gene>
    <name evidence="1" type="ORF">HNP32_001828</name>
</gene>
<dbReference type="InterPro" id="IPR023393">
    <property type="entry name" value="START-like_dom_sf"/>
</dbReference>
<organism evidence="1 2">
    <name type="scientific">Brevundimonas bullata</name>
    <dbReference type="NCBI Taxonomy" id="13160"/>
    <lineage>
        <taxon>Bacteria</taxon>
        <taxon>Pseudomonadati</taxon>
        <taxon>Pseudomonadota</taxon>
        <taxon>Alphaproteobacteria</taxon>
        <taxon>Caulobacterales</taxon>
        <taxon>Caulobacteraceae</taxon>
        <taxon>Brevundimonas</taxon>
    </lineage>
</organism>
<protein>
    <recommendedName>
        <fullName evidence="3">Polyketide cyclase</fullName>
    </recommendedName>
</protein>
<dbReference type="Gene3D" id="3.30.530.20">
    <property type="match status" value="1"/>
</dbReference>
<dbReference type="CDD" id="cd07822">
    <property type="entry name" value="SRPBCC_4"/>
    <property type="match status" value="1"/>
</dbReference>
<keyword evidence="2" id="KW-1185">Reference proteome</keyword>
<dbReference type="InterPro" id="IPR019587">
    <property type="entry name" value="Polyketide_cyclase/dehydratase"/>
</dbReference>
<evidence type="ECO:0008006" key="3">
    <source>
        <dbReference type="Google" id="ProtNLM"/>
    </source>
</evidence>
<name>A0A7W7IPD1_9CAUL</name>
<dbReference type="RefSeq" id="WP_184269287.1">
    <property type="nucleotide sequence ID" value="NZ_JACHKY010000003.1"/>
</dbReference>
<dbReference type="Pfam" id="PF10604">
    <property type="entry name" value="Polyketide_cyc2"/>
    <property type="match status" value="1"/>
</dbReference>
<dbReference type="Proteomes" id="UP000539957">
    <property type="component" value="Unassembled WGS sequence"/>
</dbReference>
<accession>A0A7W7IPD1</accession>
<dbReference type="EMBL" id="JACHKY010000003">
    <property type="protein sequence ID" value="MBB4798084.1"/>
    <property type="molecule type" value="Genomic_DNA"/>
</dbReference>
<comment type="caution">
    <text evidence="1">The sequence shown here is derived from an EMBL/GenBank/DDBJ whole genome shotgun (WGS) entry which is preliminary data.</text>
</comment>
<dbReference type="SUPFAM" id="SSF55961">
    <property type="entry name" value="Bet v1-like"/>
    <property type="match status" value="1"/>
</dbReference>
<reference evidence="1 2" key="1">
    <citation type="submission" date="2020-08" db="EMBL/GenBank/DDBJ databases">
        <title>Functional genomics of gut bacteria from endangered species of beetles.</title>
        <authorList>
            <person name="Carlos-Shanley C."/>
        </authorList>
    </citation>
    <scope>NUCLEOTIDE SEQUENCE [LARGE SCALE GENOMIC DNA]</scope>
    <source>
        <strain evidence="1 2">S00123</strain>
    </source>
</reference>
<evidence type="ECO:0000313" key="1">
    <source>
        <dbReference type="EMBL" id="MBB4798084.1"/>
    </source>
</evidence>
<sequence length="143" mass="16415">MDTTRIDKRIGVRAPSDRIWEIITDLENWHSWNPYETGVTGTVAFGGCISLTEALPGMAERQVQARIGDWQPLAQLVWAEKRGFMFNTIRYYEIEELERGNCIVSNGVIFSGLRGELFHDKHRSKIRQAYEEIAEALRRAAES</sequence>
<dbReference type="AlphaFoldDB" id="A0A7W7IPD1"/>
<proteinExistence type="predicted"/>